<dbReference type="SUPFAM" id="SSF101478">
    <property type="entry name" value="ADP-ribosylglycohydrolase"/>
    <property type="match status" value="1"/>
</dbReference>
<dbReference type="EC" id="3.1.3.48" evidence="1"/>
<dbReference type="Pfam" id="PF22784">
    <property type="entry name" value="PTP-SAK"/>
    <property type="match status" value="1"/>
</dbReference>
<dbReference type="InterPro" id="IPR003595">
    <property type="entry name" value="Tyr_Pase_cat"/>
</dbReference>
<dbReference type="InterPro" id="IPR057023">
    <property type="entry name" value="PTP-SAK"/>
</dbReference>
<evidence type="ECO:0000313" key="6">
    <source>
        <dbReference type="Proteomes" id="UP001519924"/>
    </source>
</evidence>
<evidence type="ECO:0000313" key="5">
    <source>
        <dbReference type="EMBL" id="MBW8270974.1"/>
    </source>
</evidence>
<dbReference type="Pfam" id="PF03747">
    <property type="entry name" value="ADP_ribosyl_GH"/>
    <property type="match status" value="1"/>
</dbReference>
<dbReference type="InterPro" id="IPR050792">
    <property type="entry name" value="ADP-ribosylglycohydrolase"/>
</dbReference>
<reference evidence="5 6" key="1">
    <citation type="submission" date="2021-08" db="EMBL/GenBank/DDBJ databases">
        <title>Caldovatus sediminis gen. nov., sp. nov., a moderately thermophilic bacterium isolated from a hot spring.</title>
        <authorList>
            <person name="Hu C.-J."/>
            <person name="Li W.-J."/>
            <person name="Xian W.-D."/>
        </authorList>
    </citation>
    <scope>NUCLEOTIDE SEQUENCE [LARGE SCALE GENOMIC DNA]</scope>
    <source>
        <strain evidence="5 6">SYSU G05006</strain>
    </source>
</reference>
<feature type="domain" description="Rhodanese" evidence="4">
    <location>
        <begin position="89"/>
        <end position="166"/>
    </location>
</feature>
<evidence type="ECO:0000256" key="2">
    <source>
        <dbReference type="ARBA" id="ARBA00022801"/>
    </source>
</evidence>
<keyword evidence="6" id="KW-1185">Reference proteome</keyword>
<dbReference type="PROSITE" id="PS50206">
    <property type="entry name" value="RHODANESE_3"/>
    <property type="match status" value="1"/>
</dbReference>
<dbReference type="Gene3D" id="1.10.4080.10">
    <property type="entry name" value="ADP-ribosylation/Crystallin J1"/>
    <property type="match status" value="1"/>
</dbReference>
<dbReference type="PROSITE" id="PS50056">
    <property type="entry name" value="TYR_PHOSPHATASE_2"/>
    <property type="match status" value="1"/>
</dbReference>
<organism evidence="5 6">
    <name type="scientific">Caldovatus aquaticus</name>
    <dbReference type="NCBI Taxonomy" id="2865671"/>
    <lineage>
        <taxon>Bacteria</taxon>
        <taxon>Pseudomonadati</taxon>
        <taxon>Pseudomonadota</taxon>
        <taxon>Alphaproteobacteria</taxon>
        <taxon>Acetobacterales</taxon>
        <taxon>Roseomonadaceae</taxon>
        <taxon>Caldovatus</taxon>
    </lineage>
</organism>
<evidence type="ECO:0000256" key="1">
    <source>
        <dbReference type="ARBA" id="ARBA00013064"/>
    </source>
</evidence>
<keyword evidence="2" id="KW-0378">Hydrolase</keyword>
<comment type="caution">
    <text evidence="5">The sequence shown here is derived from an EMBL/GenBank/DDBJ whole genome shotgun (WGS) entry which is preliminary data.</text>
</comment>
<proteinExistence type="predicted"/>
<dbReference type="SUPFAM" id="SSF52799">
    <property type="entry name" value="(Phosphotyrosine protein) phosphatases II"/>
    <property type="match status" value="1"/>
</dbReference>
<accession>A0ABS7F5Y7</accession>
<feature type="domain" description="Tyrosine specific protein phosphatases" evidence="3">
    <location>
        <begin position="121"/>
        <end position="172"/>
    </location>
</feature>
<dbReference type="RefSeq" id="WP_220118755.1">
    <property type="nucleotide sequence ID" value="NZ_JAHZUY010000062.1"/>
</dbReference>
<evidence type="ECO:0000259" key="4">
    <source>
        <dbReference type="PROSITE" id="PS50206"/>
    </source>
</evidence>
<dbReference type="InterPro" id="IPR001763">
    <property type="entry name" value="Rhodanese-like_dom"/>
</dbReference>
<name>A0ABS7F5Y7_9PROT</name>
<dbReference type="Proteomes" id="UP001519924">
    <property type="component" value="Unassembled WGS sequence"/>
</dbReference>
<protein>
    <recommendedName>
        <fullName evidence="1">protein-tyrosine-phosphatase</fullName>
        <ecNumber evidence="1">3.1.3.48</ecNumber>
    </recommendedName>
</protein>
<dbReference type="CDD" id="cd14505">
    <property type="entry name" value="CDKN3-like"/>
    <property type="match status" value="1"/>
</dbReference>
<dbReference type="SMART" id="SM00404">
    <property type="entry name" value="PTPc_motif"/>
    <property type="match status" value="1"/>
</dbReference>
<gene>
    <name evidence="5" type="ORF">K1J50_15935</name>
</gene>
<dbReference type="Gene3D" id="3.90.190.10">
    <property type="entry name" value="Protein tyrosine phosphatase superfamily"/>
    <property type="match status" value="1"/>
</dbReference>
<dbReference type="EMBL" id="JAHZUY010000062">
    <property type="protein sequence ID" value="MBW8270974.1"/>
    <property type="molecule type" value="Genomic_DNA"/>
</dbReference>
<dbReference type="PANTHER" id="PTHR16222:SF12">
    <property type="entry name" value="ADP-RIBOSYLGLYCOHYDROLASE-RELATED"/>
    <property type="match status" value="1"/>
</dbReference>
<dbReference type="InterPro" id="IPR036705">
    <property type="entry name" value="Ribosyl_crysJ1_sf"/>
</dbReference>
<sequence length="489" mass="51084">MRTSITHPLQIAAVTAGPGFGRIGITFCPGKKDPAAMSGPWDRDLALDLAAIRAWGAALVVTLTEEHELHLLGVPQLGAAVQAQGMDWLHLPIRDVSVPDAAFEAAWADSGAAIRARLAAGEHVLVHCRGGLGRAGTVAARLLVELGVPAEEAIARVRAARPGAIETPAQEAHVRACRPVPPRDTAAASPGAEDRAVGALLGLAVGDAVGTTLEFAARDSRPPLTDMVGGGPFRLAPGQWTDDTAMALALADSLLARGGLDEQDLLRRFLAWYERGEYSCTGTCFDIGITTREALARFRRTGADHPGPTDPRKAGNGSLMRLAPVALRFRRDRAALRDAAARQSQTTHGAAEAVDACIAFAELLADAIEGQPREAVLRPRPGPYAGAIGAIMAGSWQGKARRDIRASGYVAHSLEAALWCVAQAEDFRAAVLLAANLGEDADTTAAIAGQLAGALYGASGIPAEWRARLAWAERIERTARALFAAGAAG</sequence>
<evidence type="ECO:0000259" key="3">
    <source>
        <dbReference type="PROSITE" id="PS50056"/>
    </source>
</evidence>
<dbReference type="InterPro" id="IPR005502">
    <property type="entry name" value="Ribosyl_crysJ1"/>
</dbReference>
<dbReference type="InterPro" id="IPR029021">
    <property type="entry name" value="Prot-tyrosine_phosphatase-like"/>
</dbReference>
<dbReference type="PANTHER" id="PTHR16222">
    <property type="entry name" value="ADP-RIBOSYLGLYCOHYDROLASE"/>
    <property type="match status" value="1"/>
</dbReference>
<dbReference type="InterPro" id="IPR000387">
    <property type="entry name" value="Tyr_Pase_dom"/>
</dbReference>